<sequence length="615" mass="69854">MSPLQVFVIFGVGLALSLEEENVFTHSAVLDAQGKFNLRWFFDKEKITFETTVETRGYVALGFSPNGGMANSDIVIGWVEDGRAELEDRFAHGESQPVLDSRQDWTLHEWQENGTHTTMRFGRKLQTCDAFDRDIKKVTTRVIWAYHADDPDPHRGPLYHEGRRGTSSLNLLDPPAPTPEWDSPDDVMVFDAFTQNVHVPSDSDTTYWCSAYRIPRLERKHHVMKMEAVIQPGNERLVHHIVLFQCKHDGNESLAHLSGPRCNVVRNALDCRPGRFLLAWATGGNDLSLPEDVGLPVGDDDGDVLILDTHYDNPHLRDDLYDSSGIRIYYTPVLRTHDGGVIQIGAKVRPTMMIPPGAERFNVYAHCSSSCLKEALPEDGVTVFASFLHTHLAGRSIRDRHFRNGKELKPISSNDAYDFNFQQTTYLKPYVKLLPDDTLRLECGYETKNRHNMTYGGLGTWDEMCMDFLLYYPKIDLDDCGSKAYDYDLASFFGVQNFTYTGRYDVIITKPDSHTFFNKSFFEAAQAHRWTQEEILAFEDHTRRIKYRMTCDGKHDYQADDQTEVPPTFQPLIEPPDDACEAEASSRASLHTSQATTVSLVFLVPTVMAWNLASV</sequence>
<dbReference type="FunFam" id="2.60.120.230:FF:000001">
    <property type="entry name" value="Monooxygenase, DBH-like 1"/>
    <property type="match status" value="1"/>
</dbReference>
<dbReference type="InterPro" id="IPR000323">
    <property type="entry name" value="Cu2_ascorb_mOase_N"/>
</dbReference>
<dbReference type="Gene3D" id="2.60.120.230">
    <property type="match status" value="1"/>
</dbReference>
<dbReference type="PANTHER" id="PTHR10157">
    <property type="entry name" value="DOPAMINE BETA HYDROXYLASE RELATED"/>
    <property type="match status" value="1"/>
</dbReference>
<dbReference type="GO" id="GO:0004500">
    <property type="term" value="F:dopamine beta-monooxygenase activity"/>
    <property type="evidence" value="ECO:0007669"/>
    <property type="project" value="InterPro"/>
</dbReference>
<protein>
    <submittedName>
        <fullName evidence="14">MOXD1 protein</fullName>
    </submittedName>
</protein>
<feature type="signal peptide" evidence="12">
    <location>
        <begin position="1"/>
        <end position="19"/>
    </location>
</feature>
<dbReference type="Gene3D" id="2.60.40.1210">
    <property type="entry name" value="Cellobiose dehydrogenase, cytochrome domain"/>
    <property type="match status" value="1"/>
</dbReference>
<dbReference type="InterPro" id="IPR005018">
    <property type="entry name" value="DOMON_domain"/>
</dbReference>
<proteinExistence type="inferred from homology"/>
<dbReference type="GO" id="GO:0005507">
    <property type="term" value="F:copper ion binding"/>
    <property type="evidence" value="ECO:0007669"/>
    <property type="project" value="InterPro"/>
</dbReference>
<dbReference type="EMBL" id="OV696703">
    <property type="protein sequence ID" value="CAH1250475.1"/>
    <property type="molecule type" value="Genomic_DNA"/>
</dbReference>
<dbReference type="InterPro" id="IPR045266">
    <property type="entry name" value="DOH_DOMON"/>
</dbReference>
<dbReference type="InterPro" id="IPR008977">
    <property type="entry name" value="PHM/PNGase_F_dom_sf"/>
</dbReference>
<dbReference type="InterPro" id="IPR014784">
    <property type="entry name" value="Cu2_ascorb_mOase-like_C"/>
</dbReference>
<evidence type="ECO:0000256" key="7">
    <source>
        <dbReference type="ARBA" id="ARBA00023008"/>
    </source>
</evidence>
<organism evidence="14 15">
    <name type="scientific">Branchiostoma lanceolatum</name>
    <name type="common">Common lancelet</name>
    <name type="synonym">Amphioxus lanceolatum</name>
    <dbReference type="NCBI Taxonomy" id="7740"/>
    <lineage>
        <taxon>Eukaryota</taxon>
        <taxon>Metazoa</taxon>
        <taxon>Chordata</taxon>
        <taxon>Cephalochordata</taxon>
        <taxon>Leptocardii</taxon>
        <taxon>Amphioxiformes</taxon>
        <taxon>Branchiostomatidae</taxon>
        <taxon>Branchiostoma</taxon>
    </lineage>
</organism>
<name>A0A8J9ZAS0_BRALA</name>
<dbReference type="InterPro" id="IPR024548">
    <property type="entry name" value="Cu2_monoox_C"/>
</dbReference>
<dbReference type="FunFam" id="2.60.120.310:FF:000004">
    <property type="entry name" value="DBH-like monooxygenase protein 1"/>
    <property type="match status" value="1"/>
</dbReference>
<keyword evidence="10" id="KW-1015">Disulfide bond</keyword>
<dbReference type="GO" id="GO:0042420">
    <property type="term" value="P:dopamine catabolic process"/>
    <property type="evidence" value="ECO:0007669"/>
    <property type="project" value="TreeGrafter"/>
</dbReference>
<comment type="subcellular location">
    <subcellularLocation>
        <location evidence="2">Membrane</location>
    </subcellularLocation>
</comment>
<evidence type="ECO:0000256" key="4">
    <source>
        <dbReference type="ARBA" id="ARBA00022723"/>
    </source>
</evidence>
<evidence type="ECO:0000256" key="12">
    <source>
        <dbReference type="SAM" id="SignalP"/>
    </source>
</evidence>
<dbReference type="CDD" id="cd09631">
    <property type="entry name" value="DOMON_DOH"/>
    <property type="match status" value="1"/>
</dbReference>
<keyword evidence="5 12" id="KW-0732">Signal</keyword>
<dbReference type="FunFam" id="2.60.40.1210:FF:000001">
    <property type="entry name" value="Monooxygenase, DBH-like 1, like"/>
    <property type="match status" value="1"/>
</dbReference>
<evidence type="ECO:0000256" key="10">
    <source>
        <dbReference type="ARBA" id="ARBA00023157"/>
    </source>
</evidence>
<dbReference type="InterPro" id="IPR000945">
    <property type="entry name" value="DBH-like"/>
</dbReference>
<keyword evidence="11" id="KW-0325">Glycoprotein</keyword>
<reference evidence="14" key="1">
    <citation type="submission" date="2022-01" db="EMBL/GenBank/DDBJ databases">
        <authorList>
            <person name="Braso-Vives M."/>
        </authorList>
    </citation>
    <scope>NUCLEOTIDE SEQUENCE</scope>
</reference>
<dbReference type="InterPro" id="IPR028460">
    <property type="entry name" value="Tbh/DBH"/>
</dbReference>
<evidence type="ECO:0000256" key="9">
    <source>
        <dbReference type="ARBA" id="ARBA00023136"/>
    </source>
</evidence>
<evidence type="ECO:0000256" key="11">
    <source>
        <dbReference type="ARBA" id="ARBA00023180"/>
    </source>
</evidence>
<dbReference type="Gene3D" id="2.60.120.310">
    <property type="entry name" value="Copper type II, ascorbate-dependent monooxygenase, N-terminal domain"/>
    <property type="match status" value="1"/>
</dbReference>
<comment type="similarity">
    <text evidence="3">Belongs to the copper type II ascorbate-dependent monooxygenase family.</text>
</comment>
<evidence type="ECO:0000256" key="2">
    <source>
        <dbReference type="ARBA" id="ARBA00004370"/>
    </source>
</evidence>
<evidence type="ECO:0000259" key="13">
    <source>
        <dbReference type="PROSITE" id="PS50836"/>
    </source>
</evidence>
<dbReference type="AlphaFoldDB" id="A0A8J9ZAS0"/>
<evidence type="ECO:0000256" key="1">
    <source>
        <dbReference type="ARBA" id="ARBA00001973"/>
    </source>
</evidence>
<dbReference type="PANTHER" id="PTHR10157:SF23">
    <property type="entry name" value="MOXD1 HOMOLOG 1"/>
    <property type="match status" value="1"/>
</dbReference>
<dbReference type="GO" id="GO:0005615">
    <property type="term" value="C:extracellular space"/>
    <property type="evidence" value="ECO:0007669"/>
    <property type="project" value="TreeGrafter"/>
</dbReference>
<dbReference type="GO" id="GO:0042421">
    <property type="term" value="P:norepinephrine biosynthetic process"/>
    <property type="evidence" value="ECO:0007669"/>
    <property type="project" value="TreeGrafter"/>
</dbReference>
<dbReference type="PROSITE" id="PS50836">
    <property type="entry name" value="DOMON"/>
    <property type="match status" value="1"/>
</dbReference>
<dbReference type="Proteomes" id="UP000838412">
    <property type="component" value="Chromosome 18"/>
</dbReference>
<evidence type="ECO:0000313" key="15">
    <source>
        <dbReference type="Proteomes" id="UP000838412"/>
    </source>
</evidence>
<feature type="domain" description="DOMON" evidence="13">
    <location>
        <begin position="34"/>
        <end position="147"/>
    </location>
</feature>
<dbReference type="InterPro" id="IPR036939">
    <property type="entry name" value="Cu2_ascorb_mOase_N_sf"/>
</dbReference>
<feature type="chain" id="PRO_5035418768" evidence="12">
    <location>
        <begin position="20"/>
        <end position="615"/>
    </location>
</feature>
<dbReference type="Pfam" id="PF01082">
    <property type="entry name" value="Cu2_monooxygen"/>
    <property type="match status" value="1"/>
</dbReference>
<dbReference type="GO" id="GO:0030667">
    <property type="term" value="C:secretory granule membrane"/>
    <property type="evidence" value="ECO:0007669"/>
    <property type="project" value="TreeGrafter"/>
</dbReference>
<keyword evidence="4" id="KW-0479">Metal-binding</keyword>
<dbReference type="GO" id="GO:0006589">
    <property type="term" value="P:octopamine biosynthetic process"/>
    <property type="evidence" value="ECO:0007669"/>
    <property type="project" value="TreeGrafter"/>
</dbReference>
<dbReference type="PRINTS" id="PR00767">
    <property type="entry name" value="DBMONOXGNASE"/>
</dbReference>
<keyword evidence="8" id="KW-0503">Monooxygenase</keyword>
<dbReference type="Pfam" id="PF03712">
    <property type="entry name" value="Cu2_monoox_C"/>
    <property type="match status" value="1"/>
</dbReference>
<dbReference type="SUPFAM" id="SSF49344">
    <property type="entry name" value="CBD9-like"/>
    <property type="match status" value="1"/>
</dbReference>
<evidence type="ECO:0000256" key="5">
    <source>
        <dbReference type="ARBA" id="ARBA00022729"/>
    </source>
</evidence>
<dbReference type="SMART" id="SM00664">
    <property type="entry name" value="DoH"/>
    <property type="match status" value="1"/>
</dbReference>
<dbReference type="Pfam" id="PF03351">
    <property type="entry name" value="DOMON"/>
    <property type="match status" value="1"/>
</dbReference>
<keyword evidence="9" id="KW-0472">Membrane</keyword>
<keyword evidence="7" id="KW-0186">Copper</keyword>
<evidence type="ECO:0000256" key="6">
    <source>
        <dbReference type="ARBA" id="ARBA00023002"/>
    </source>
</evidence>
<dbReference type="OrthoDB" id="129121at2759"/>
<dbReference type="SUPFAM" id="SSF49742">
    <property type="entry name" value="PHM/PNGase F"/>
    <property type="match status" value="2"/>
</dbReference>
<evidence type="ECO:0000313" key="14">
    <source>
        <dbReference type="EMBL" id="CAH1250475.1"/>
    </source>
</evidence>
<keyword evidence="6" id="KW-0560">Oxidoreductase</keyword>
<evidence type="ECO:0000256" key="3">
    <source>
        <dbReference type="ARBA" id="ARBA00010676"/>
    </source>
</evidence>
<keyword evidence="15" id="KW-1185">Reference proteome</keyword>
<evidence type="ECO:0000256" key="8">
    <source>
        <dbReference type="ARBA" id="ARBA00023033"/>
    </source>
</evidence>
<comment type="cofactor">
    <cofactor evidence="1">
        <name>Cu(2+)</name>
        <dbReference type="ChEBI" id="CHEBI:29036"/>
    </cofactor>
</comment>
<gene>
    <name evidence="14" type="primary">MOXD1</name>
    <name evidence="14" type="ORF">BLAG_LOCUS11201</name>
</gene>
<accession>A0A8J9ZAS0</accession>